<dbReference type="AlphaFoldDB" id="A0A645J426"/>
<dbReference type="EMBL" id="VSSQ01129977">
    <property type="protein sequence ID" value="MPN57880.1"/>
    <property type="molecule type" value="Genomic_DNA"/>
</dbReference>
<proteinExistence type="predicted"/>
<protein>
    <submittedName>
        <fullName evidence="1">Uncharacterized protein</fullName>
    </submittedName>
</protein>
<gene>
    <name evidence="1" type="ORF">SDC9_205576</name>
</gene>
<comment type="caution">
    <text evidence="1">The sequence shown here is derived from an EMBL/GenBank/DDBJ whole genome shotgun (WGS) entry which is preliminary data.</text>
</comment>
<accession>A0A645J426</accession>
<evidence type="ECO:0000313" key="1">
    <source>
        <dbReference type="EMBL" id="MPN57880.1"/>
    </source>
</evidence>
<reference evidence="1" key="1">
    <citation type="submission" date="2019-08" db="EMBL/GenBank/DDBJ databases">
        <authorList>
            <person name="Kucharzyk K."/>
            <person name="Murdoch R.W."/>
            <person name="Higgins S."/>
            <person name="Loffler F."/>
        </authorList>
    </citation>
    <scope>NUCLEOTIDE SEQUENCE</scope>
</reference>
<organism evidence="1">
    <name type="scientific">bioreactor metagenome</name>
    <dbReference type="NCBI Taxonomy" id="1076179"/>
    <lineage>
        <taxon>unclassified sequences</taxon>
        <taxon>metagenomes</taxon>
        <taxon>ecological metagenomes</taxon>
    </lineage>
</organism>
<name>A0A645J426_9ZZZZ</name>
<sequence length="116" mass="13800">MFQAHWQIGFDQFFERNAGVFLPAAHRHLFVSLHIYAYVERQHQGISAKTREPAFHHVWRLYRRGANHHTSDTRCQQGRNVVFSTYAAADLDRYVHASYQGFYQRDLSFRRIFRAG</sequence>